<proteinExistence type="predicted"/>
<dbReference type="PANTHER" id="PTHR19446">
    <property type="entry name" value="REVERSE TRANSCRIPTASES"/>
    <property type="match status" value="1"/>
</dbReference>
<dbReference type="Pfam" id="PF00078">
    <property type="entry name" value="RVT_1"/>
    <property type="match status" value="2"/>
</dbReference>
<dbReference type="InterPro" id="IPR000477">
    <property type="entry name" value="RT_dom"/>
</dbReference>
<dbReference type="PROSITE" id="PS50878">
    <property type="entry name" value="RT_POL"/>
    <property type="match status" value="1"/>
</dbReference>
<reference evidence="3 4" key="1">
    <citation type="submission" date="2024-06" db="EMBL/GenBank/DDBJ databases">
        <title>A chromosome-level genome assembly of beet webworm, Loxostege sticticalis.</title>
        <authorList>
            <person name="Zhang Y."/>
        </authorList>
    </citation>
    <scope>NUCLEOTIDE SEQUENCE [LARGE SCALE GENOMIC DNA]</scope>
    <source>
        <strain evidence="3">AQ028</strain>
        <tissue evidence="3">Male pupae</tissue>
    </source>
</reference>
<feature type="domain" description="Reverse transcriptase" evidence="2">
    <location>
        <begin position="192"/>
        <end position="516"/>
    </location>
</feature>
<organism evidence="3 4">
    <name type="scientific">Loxostege sticticalis</name>
    <name type="common">Beet webworm moth</name>
    <dbReference type="NCBI Taxonomy" id="481309"/>
    <lineage>
        <taxon>Eukaryota</taxon>
        <taxon>Metazoa</taxon>
        <taxon>Ecdysozoa</taxon>
        <taxon>Arthropoda</taxon>
        <taxon>Hexapoda</taxon>
        <taxon>Insecta</taxon>
        <taxon>Pterygota</taxon>
        <taxon>Neoptera</taxon>
        <taxon>Endopterygota</taxon>
        <taxon>Lepidoptera</taxon>
        <taxon>Glossata</taxon>
        <taxon>Ditrysia</taxon>
        <taxon>Pyraloidea</taxon>
        <taxon>Crambidae</taxon>
        <taxon>Pyraustinae</taxon>
        <taxon>Loxostege</taxon>
    </lineage>
</organism>
<dbReference type="SUPFAM" id="SSF56672">
    <property type="entry name" value="DNA/RNA polymerases"/>
    <property type="match status" value="1"/>
</dbReference>
<name>A0ABD0TK11_LOXSC</name>
<gene>
    <name evidence="3" type="ORF">ABMA28_013929</name>
</gene>
<dbReference type="EMBL" id="JBEDNZ010000004">
    <property type="protein sequence ID" value="KAL0849676.1"/>
    <property type="molecule type" value="Genomic_DNA"/>
</dbReference>
<evidence type="ECO:0000256" key="1">
    <source>
        <dbReference type="SAM" id="Coils"/>
    </source>
</evidence>
<accession>A0ABD0TK11</accession>
<evidence type="ECO:0000313" key="4">
    <source>
        <dbReference type="Proteomes" id="UP001549921"/>
    </source>
</evidence>
<dbReference type="AlphaFoldDB" id="A0ABD0TK11"/>
<protein>
    <recommendedName>
        <fullName evidence="2">Reverse transcriptase domain-containing protein</fullName>
    </recommendedName>
</protein>
<dbReference type="Proteomes" id="UP001549921">
    <property type="component" value="Unassembled WGS sequence"/>
</dbReference>
<dbReference type="InterPro" id="IPR043502">
    <property type="entry name" value="DNA/RNA_pol_sf"/>
</dbReference>
<comment type="caution">
    <text evidence="3">The sequence shown here is derived from an EMBL/GenBank/DDBJ whole genome shotgun (WGS) entry which is preliminary data.</text>
</comment>
<keyword evidence="1" id="KW-0175">Coiled coil</keyword>
<feature type="coiled-coil region" evidence="1">
    <location>
        <begin position="52"/>
        <end position="79"/>
    </location>
</feature>
<dbReference type="GO" id="GO:0071897">
    <property type="term" value="P:DNA biosynthetic process"/>
    <property type="evidence" value="ECO:0007669"/>
    <property type="project" value="UniProtKB-ARBA"/>
</dbReference>
<evidence type="ECO:0000259" key="2">
    <source>
        <dbReference type="PROSITE" id="PS50878"/>
    </source>
</evidence>
<evidence type="ECO:0000313" key="3">
    <source>
        <dbReference type="EMBL" id="KAL0849676.1"/>
    </source>
</evidence>
<sequence>MPRAKTLPPKRRVYWWSEELAQMRQACLAARRASSRHLRRRSRDPGQDGPLLAAYKTAKKALQIAIAQAKEQAREEMLATLNQDPWGRPYKTVRGKLRPWAPPITETMEPALLGSVVATLFPAQEDHTPPAMRPHAMASIDPPDPVSEGELGAAMLRLKAKNVAPGPDGIPGKVWVLAEEALGERLRALFTACLEQGRFPAAWKRGRLVLLKKEGRPADSPSAYRPIGSVLGPLLWNIGYDWVLRGHQIGGVSVTCYADDTLVTARGVDFGEAGRRATAGVANIVRRIRQLGLKVALEKSEALCFHGPRRAPPPGSHLVVGGTRIEVGDTLKYLGLNLDGRWSFGAHFHKLAPKLLKTAGAQALVHHGVPAYLQHAIADYLREREVFCVTPAGVIRQEPTCGVPQGSVLGPLLWNIGFDWVLRTRLCGGVGVICYADDTLVTARGTSYPDAARRATAGVATIVQRIRELGLEVALEKSEALCFHRARQAPPVGAHLVVGGVRIETGRTMKYLGLTLDGRWNFEAHFKRLAPKLLATAGALSRLLPNLGGPSATCRRLYMGVVRSMALYGAPVWYDALSSGTIRQLSQVQRVLAVRAIRGYRSIGTDAALLLAGTPPWDLDAKVLAAVFEWRGDLRSQDLRPAPREIQAERDRLDDLALEGWQCRLASGTAGRRTVMAIRPVLKEWARRAHGRLTYRATQLLSGHGCFGAFLCQIGREESASCHHCPCDEDTAQHTLETCPAWARERSVLVAAVGQDLSLRAVVARMLESEEKWQAVLTFCEAVVSQKEAAEREREASADAPTIRRRLTGRRRRQFNLLMPLLDGPRTTDSGESAGR</sequence>